<evidence type="ECO:0000256" key="5">
    <source>
        <dbReference type="SAM" id="MobiDB-lite"/>
    </source>
</evidence>
<gene>
    <name evidence="7" type="ORF">BD289DRAFT_483052</name>
</gene>
<evidence type="ECO:0000256" key="2">
    <source>
        <dbReference type="ARBA" id="ARBA00022722"/>
    </source>
</evidence>
<keyword evidence="8" id="KW-1185">Reference proteome</keyword>
<dbReference type="FunCoup" id="A0A2T3A6Q1">
    <property type="interactions" value="70"/>
</dbReference>
<evidence type="ECO:0000313" key="7">
    <source>
        <dbReference type="EMBL" id="PSR83908.1"/>
    </source>
</evidence>
<dbReference type="InterPro" id="IPR034922">
    <property type="entry name" value="REX1-like_exo"/>
</dbReference>
<dbReference type="SUPFAM" id="SSF53098">
    <property type="entry name" value="Ribonuclease H-like"/>
    <property type="match status" value="1"/>
</dbReference>
<protein>
    <recommendedName>
        <fullName evidence="6">Exonuclease domain-containing protein</fullName>
    </recommendedName>
</protein>
<evidence type="ECO:0000256" key="1">
    <source>
        <dbReference type="ARBA" id="ARBA00006357"/>
    </source>
</evidence>
<dbReference type="PANTHER" id="PTHR12801">
    <property type="entry name" value="RNA EXONUCLEASE REXO1 / RECO3 FAMILY MEMBER-RELATED"/>
    <property type="match status" value="1"/>
</dbReference>
<feature type="region of interest" description="Disordered" evidence="5">
    <location>
        <begin position="94"/>
        <end position="139"/>
    </location>
</feature>
<dbReference type="PANTHER" id="PTHR12801:SF112">
    <property type="entry name" value="RNA EXONUCLEASE 3"/>
    <property type="match status" value="1"/>
</dbReference>
<dbReference type="InterPro" id="IPR012337">
    <property type="entry name" value="RNaseH-like_sf"/>
</dbReference>
<dbReference type="InParanoid" id="A0A2T3A6Q1"/>
<dbReference type="GO" id="GO:0003676">
    <property type="term" value="F:nucleic acid binding"/>
    <property type="evidence" value="ECO:0007669"/>
    <property type="project" value="InterPro"/>
</dbReference>
<dbReference type="InterPro" id="IPR047021">
    <property type="entry name" value="REXO1/3/4-like"/>
</dbReference>
<feature type="domain" description="Exonuclease" evidence="6">
    <location>
        <begin position="414"/>
        <end position="597"/>
    </location>
</feature>
<dbReference type="InterPro" id="IPR013520">
    <property type="entry name" value="Ribonucl_H"/>
</dbReference>
<feature type="compositionally biased region" description="Basic and acidic residues" evidence="5">
    <location>
        <begin position="34"/>
        <end position="45"/>
    </location>
</feature>
<evidence type="ECO:0000256" key="4">
    <source>
        <dbReference type="ARBA" id="ARBA00022839"/>
    </source>
</evidence>
<sequence length="655" mass="71997">MAGAVPIFNGLKHLSCPGEAAGKTCTTPGCLFGHARDRDSSKTAAKDGLANGDHEAPPSKRQRTQVQDAPFEESGGGVAASNLVAKVQSSGVYDPLSPPVAAKTPCTPPSRKKAASPSRSKIVKPPSQNAAGPSSQRASALRKVESLNPRHLKAAPAAHGVRHKLLSLLHADYSRLNKEVSIKAAADAELKSLLLSPQDLIWMALDREHELATQRPTLYNNAMRHEVTRYKKMQVTAWIAERKKSLEKKLAPSKTPVNDSPVVIDTGLTPAEEIIVARRLIPPMKGLDEYGYVLEPPTEEQIRETKQAVEWSKGWEQCDRCTARFQIFPGRNIETGELASGGTCTHHPGKTYMPQRELGGWVSKKYRCCNQDMGESPGCTVGATHVWMTRDPKRLASLWPFVETPANNSPLVKEAVAFDCEMAFTVQGLEVVRLTATSWPDGAMLLDVLVQPYGEILDLISQYSGVWPEDMANAVPWTRDGTAPPQQGGQRKILQKVSSPDIARGLLFEFINSDTMLIGHALENDLKAMRIIHHNIVDTVLLYPHKFGLPARSSLKVLMEALLRRQIQQLTDKGHDSAEDARAAGDLVRFKVQKEWQRMKMQGWTWVDGVLRPKGWKPEASEAIPTLQEQSGAESIDTDDQASPLKEDSPQAFKS</sequence>
<name>A0A2T3A6Q1_9PEZI</name>
<dbReference type="GO" id="GO:0004527">
    <property type="term" value="F:exonuclease activity"/>
    <property type="evidence" value="ECO:0007669"/>
    <property type="project" value="UniProtKB-KW"/>
</dbReference>
<keyword evidence="3" id="KW-0378">Hydrolase</keyword>
<keyword evidence="2" id="KW-0540">Nuclease</keyword>
<dbReference type="OrthoDB" id="3996471at2759"/>
<organism evidence="7 8">
    <name type="scientific">Coniella lustricola</name>
    <dbReference type="NCBI Taxonomy" id="2025994"/>
    <lineage>
        <taxon>Eukaryota</taxon>
        <taxon>Fungi</taxon>
        <taxon>Dikarya</taxon>
        <taxon>Ascomycota</taxon>
        <taxon>Pezizomycotina</taxon>
        <taxon>Sordariomycetes</taxon>
        <taxon>Sordariomycetidae</taxon>
        <taxon>Diaporthales</taxon>
        <taxon>Schizoparmaceae</taxon>
        <taxon>Coniella</taxon>
    </lineage>
</organism>
<reference evidence="7 8" key="1">
    <citation type="journal article" date="2018" name="Mycol. Prog.">
        <title>Coniella lustricola, a new species from submerged detritus.</title>
        <authorList>
            <person name="Raudabaugh D.B."/>
            <person name="Iturriaga T."/>
            <person name="Carver A."/>
            <person name="Mondo S."/>
            <person name="Pangilinan J."/>
            <person name="Lipzen A."/>
            <person name="He G."/>
            <person name="Amirebrahimi M."/>
            <person name="Grigoriev I.V."/>
            <person name="Miller A.N."/>
        </authorList>
    </citation>
    <scope>NUCLEOTIDE SEQUENCE [LARGE SCALE GENOMIC DNA]</scope>
    <source>
        <strain evidence="7 8">B22-T-1</strain>
    </source>
</reference>
<evidence type="ECO:0000313" key="8">
    <source>
        <dbReference type="Proteomes" id="UP000241462"/>
    </source>
</evidence>
<dbReference type="Proteomes" id="UP000241462">
    <property type="component" value="Unassembled WGS sequence"/>
</dbReference>
<feature type="region of interest" description="Disordered" evidence="5">
    <location>
        <begin position="29"/>
        <end position="78"/>
    </location>
</feature>
<dbReference type="EMBL" id="KZ678452">
    <property type="protein sequence ID" value="PSR83908.1"/>
    <property type="molecule type" value="Genomic_DNA"/>
</dbReference>
<evidence type="ECO:0000256" key="3">
    <source>
        <dbReference type="ARBA" id="ARBA00022801"/>
    </source>
</evidence>
<dbReference type="CDD" id="cd06145">
    <property type="entry name" value="REX1_like"/>
    <property type="match status" value="1"/>
</dbReference>
<dbReference type="STRING" id="2025994.A0A2T3A6Q1"/>
<feature type="compositionally biased region" description="Polar residues" evidence="5">
    <location>
        <begin position="126"/>
        <end position="138"/>
    </location>
</feature>
<accession>A0A2T3A6Q1</accession>
<proteinExistence type="inferred from homology"/>
<keyword evidence="4" id="KW-0269">Exonuclease</keyword>
<comment type="similarity">
    <text evidence="1">Belongs to the REXO1/REXO3 family.</text>
</comment>
<feature type="region of interest" description="Disordered" evidence="5">
    <location>
        <begin position="618"/>
        <end position="655"/>
    </location>
</feature>
<dbReference type="SMART" id="SM00479">
    <property type="entry name" value="EXOIII"/>
    <property type="match status" value="1"/>
</dbReference>
<dbReference type="AlphaFoldDB" id="A0A2T3A6Q1"/>
<dbReference type="GO" id="GO:0005634">
    <property type="term" value="C:nucleus"/>
    <property type="evidence" value="ECO:0007669"/>
    <property type="project" value="TreeGrafter"/>
</dbReference>
<dbReference type="Gene3D" id="3.30.420.10">
    <property type="entry name" value="Ribonuclease H-like superfamily/Ribonuclease H"/>
    <property type="match status" value="1"/>
</dbReference>
<evidence type="ECO:0000259" key="6">
    <source>
        <dbReference type="SMART" id="SM00479"/>
    </source>
</evidence>
<dbReference type="InterPro" id="IPR036397">
    <property type="entry name" value="RNaseH_sf"/>
</dbReference>